<evidence type="ECO:0000256" key="5">
    <source>
        <dbReference type="ARBA" id="ARBA00022833"/>
    </source>
</evidence>
<evidence type="ECO:0000313" key="12">
    <source>
        <dbReference type="EMBL" id="WWQ61474.1"/>
    </source>
</evidence>
<keyword evidence="1 9" id="KW-0479">Metal-binding</keyword>
<dbReference type="InterPro" id="IPR003959">
    <property type="entry name" value="ATPase_AAA_core"/>
</dbReference>
<dbReference type="HAMAP" id="MF_00449">
    <property type="entry name" value="RAD50"/>
    <property type="match status" value="1"/>
</dbReference>
<gene>
    <name evidence="9" type="primary">rad50</name>
    <name evidence="12" type="ORF">V6M85_05195</name>
</gene>
<dbReference type="GO" id="GO:0005524">
    <property type="term" value="F:ATP binding"/>
    <property type="evidence" value="ECO:0007669"/>
    <property type="project" value="UniProtKB-UniRule"/>
</dbReference>
<sequence>MRISKIILNNFLSHEKNEINFKGEINVIIGQNGAGKSSIIDGIVFGLFREHSRGTIDNLIRKGTNRASIKLHLLNERDEIIIDRNISKGNSSIEDGLIKNGKPLAYSAKKVSEELEKILGIDKDIALSTIIVKQGELDKILDDFQEVIGKILKLESIEKLTDTRGPIVSFRKDLENKLKLLDTIKEQYESDKKRLEEKQRRIKELEEKREKLNKELDTLETNLDELRDQFEKYDAKRNKYIELRTSLEEKRNTLNSVIKEINRLKKETENLENIENEVKELDKLKEIKAKLDNYEALLENNRHIISNIKDLSEEIQEFEKAIARKKELENKYLRYKNLEEEKKKVDADYRNYIRLKSELESKIRLLEKLEKQINEITRGIDKINELENKIKELREKQSHLQQQLGEVNNSLNEKEELVRNISQIKGNTCPVCGRSLDEYHKVKIVEETKAIILELRKKKSDLNKKLNETIEELNKAESEYKILSNNKAKYDDMKRQMDEFEKEIESLRLKIATYTNIEEKMKSITEELEILKSDYEEYIRLSKYDESKLADKKQRLESLLNEKNKLEEKLRSLENEIRGFDKKSLQEKISNLEKKKDILEDMKKKRSALETYLQQRASLEDEIRKLESELANIQFSENEYNELKSRIDNLEKEINERRNDISRIEGELHSEKRDIESLVNQIENYERQLMNKDKIEQAINKLEKIRTALGEKRLQSYIVMTTKQVIENNLNDIISKFDLSIKNVEIEITPKIGKGSRGTGNIIVYTNNGDTLPIVALSGGEKIALAIALRLAIAKTLMTNTNFFILDEPTIHLDDQRKTYLIELIRAAKESVPQIIVVTHDEEVLQAGDYVIRVEKRGNKSIVREET</sequence>
<keyword evidence="13" id="KW-1185">Reference proteome</keyword>
<dbReference type="InterPro" id="IPR038729">
    <property type="entry name" value="Rad50/SbcC_AAA"/>
</dbReference>
<comment type="subunit">
    <text evidence="9">Homodimer. Forms a heterotetramer composed of two Mre11 subunits and two Rad50 subunits.</text>
</comment>
<dbReference type="GO" id="GO:0016887">
    <property type="term" value="F:ATP hydrolysis activity"/>
    <property type="evidence" value="ECO:0007669"/>
    <property type="project" value="UniProtKB-UniRule"/>
</dbReference>
<dbReference type="Pfam" id="PF04423">
    <property type="entry name" value="Rad50_zn_hook"/>
    <property type="match status" value="1"/>
</dbReference>
<keyword evidence="6 9" id="KW-0067">ATP-binding</keyword>
<dbReference type="InterPro" id="IPR022982">
    <property type="entry name" value="Rad50_ATPase_archaeal"/>
</dbReference>
<keyword evidence="3 9" id="KW-0227">DNA damage</keyword>
<dbReference type="PANTHER" id="PTHR32114">
    <property type="entry name" value="ABC TRANSPORTER ABCH.3"/>
    <property type="match status" value="1"/>
</dbReference>
<dbReference type="Pfam" id="PF13304">
    <property type="entry name" value="AAA_21"/>
    <property type="match status" value="1"/>
</dbReference>
<dbReference type="PANTHER" id="PTHR32114:SF2">
    <property type="entry name" value="ABC TRANSPORTER ABCH.3"/>
    <property type="match status" value="1"/>
</dbReference>
<keyword evidence="2 9" id="KW-0547">Nucleotide-binding</keyword>
<feature type="binding site" evidence="9 10">
    <location>
        <position position="429"/>
    </location>
    <ligand>
        <name>Zn(2+)</name>
        <dbReference type="ChEBI" id="CHEBI:29105"/>
    </ligand>
</feature>
<feature type="coiled-coil region" evidence="9">
    <location>
        <begin position="171"/>
        <end position="715"/>
    </location>
</feature>
<name>A0AAX4L3C8_9CREN</name>
<evidence type="ECO:0000256" key="8">
    <source>
        <dbReference type="ARBA" id="ARBA00023204"/>
    </source>
</evidence>
<comment type="domain">
    <text evidence="9">The two conserved Cys that bind zinc constitute the zinc-hook, which separates the large intramolecular coiled coil regions. The 2 Cys residues coordinate one molecule of zinc with the help of the 2 Cys residues of the zinc-hook of another Rad50 molecule, thereby forming a V-shaped homodimer.</text>
</comment>
<feature type="domain" description="Zinc-hook" evidence="11">
    <location>
        <begin position="383"/>
        <end position="481"/>
    </location>
</feature>
<dbReference type="SUPFAM" id="SSF75712">
    <property type="entry name" value="Rad50 coiled-coil Zn hook"/>
    <property type="match status" value="1"/>
</dbReference>
<evidence type="ECO:0000256" key="7">
    <source>
        <dbReference type="ARBA" id="ARBA00023054"/>
    </source>
</evidence>
<comment type="caution">
    <text evidence="9">Lacks conserved residue(s) required for the propagation of feature annotation.</text>
</comment>
<evidence type="ECO:0000256" key="3">
    <source>
        <dbReference type="ARBA" id="ARBA00022763"/>
    </source>
</evidence>
<dbReference type="EMBL" id="CP146016">
    <property type="protein sequence ID" value="WWQ61474.1"/>
    <property type="molecule type" value="Genomic_DNA"/>
</dbReference>
<dbReference type="Pfam" id="PF13476">
    <property type="entry name" value="AAA_23"/>
    <property type="match status" value="1"/>
</dbReference>
<evidence type="ECO:0000256" key="1">
    <source>
        <dbReference type="ARBA" id="ARBA00022723"/>
    </source>
</evidence>
<feature type="binding site" evidence="9 10">
    <location>
        <position position="432"/>
    </location>
    <ligand>
        <name>Zn(2+)</name>
        <dbReference type="ChEBI" id="CHEBI:29105"/>
    </ligand>
</feature>
<reference evidence="12 13" key="1">
    <citation type="submission" date="2024-02" db="EMBL/GenBank/DDBJ databases">
        <title>STSV induces naive adaptation in Sulfolobus.</title>
        <authorList>
            <person name="Xiang X."/>
            <person name="Song M."/>
        </authorList>
    </citation>
    <scope>NUCLEOTIDE SEQUENCE [LARGE SCALE GENOMIC DNA]</scope>
    <source>
        <strain evidence="12 13">RT2</strain>
    </source>
</reference>
<dbReference type="InterPro" id="IPR027417">
    <property type="entry name" value="P-loop_NTPase"/>
</dbReference>
<dbReference type="Gene3D" id="1.10.287.510">
    <property type="entry name" value="Helix hairpin bin"/>
    <property type="match status" value="1"/>
</dbReference>
<dbReference type="Proteomes" id="UP001432202">
    <property type="component" value="Chromosome"/>
</dbReference>
<evidence type="ECO:0000256" key="10">
    <source>
        <dbReference type="PROSITE-ProRule" id="PRU00471"/>
    </source>
</evidence>
<comment type="function">
    <text evidence="9">Part of the Rad50/Mre11 complex, which is involved in the early steps of DNA double-strand break (DSB) repair. The complex may facilitate opening of the processed DNA ends to aid in the recruitment of HerA and NurA. Rad50 controls the balance between DNA end bridging and DNA resection via ATP-dependent structural rearrangements of the Rad50/Mre11 complex.</text>
</comment>
<evidence type="ECO:0000259" key="11">
    <source>
        <dbReference type="PROSITE" id="PS51131"/>
    </source>
</evidence>
<organism evidence="12 13">
    <name type="scientific">Sulfolobus tengchongensis</name>
    <dbReference type="NCBI Taxonomy" id="207809"/>
    <lineage>
        <taxon>Archaea</taxon>
        <taxon>Thermoproteota</taxon>
        <taxon>Thermoprotei</taxon>
        <taxon>Sulfolobales</taxon>
        <taxon>Sulfolobaceae</taxon>
        <taxon>Sulfolobus</taxon>
    </lineage>
</organism>
<evidence type="ECO:0000256" key="6">
    <source>
        <dbReference type="ARBA" id="ARBA00022840"/>
    </source>
</evidence>
<evidence type="ECO:0000256" key="2">
    <source>
        <dbReference type="ARBA" id="ARBA00022741"/>
    </source>
</evidence>
<comment type="cofactor">
    <cofactor evidence="9">
        <name>Zn(2+)</name>
        <dbReference type="ChEBI" id="CHEBI:29105"/>
    </cofactor>
    <text evidence="9">Binds 1 zinc ion per homodimer.</text>
</comment>
<dbReference type="Gene3D" id="3.40.50.300">
    <property type="entry name" value="P-loop containing nucleotide triphosphate hydrolases"/>
    <property type="match status" value="2"/>
</dbReference>
<comment type="similarity">
    <text evidence="9">Belongs to the SMC family. RAD50 subfamily.</text>
</comment>
<protein>
    <recommendedName>
        <fullName evidence="9">DNA double-strand break repair Rad50 ATPase</fullName>
    </recommendedName>
</protein>
<dbReference type="PROSITE" id="PS51131">
    <property type="entry name" value="ZN_HOOK"/>
    <property type="match status" value="1"/>
</dbReference>
<dbReference type="GO" id="GO:0006302">
    <property type="term" value="P:double-strand break repair"/>
    <property type="evidence" value="ECO:0007669"/>
    <property type="project" value="UniProtKB-UniRule"/>
</dbReference>
<keyword evidence="8 9" id="KW-0234">DNA repair</keyword>
<dbReference type="RefSeq" id="WP_338603860.1">
    <property type="nucleotide sequence ID" value="NZ_CP146016.1"/>
</dbReference>
<dbReference type="GO" id="GO:0008270">
    <property type="term" value="F:zinc ion binding"/>
    <property type="evidence" value="ECO:0007669"/>
    <property type="project" value="UniProtKB-UniRule"/>
</dbReference>
<dbReference type="InterPro" id="IPR013134">
    <property type="entry name" value="Zn_hook_RAD50"/>
</dbReference>
<accession>A0AAX4L3C8</accession>
<evidence type="ECO:0000313" key="13">
    <source>
        <dbReference type="Proteomes" id="UP001432202"/>
    </source>
</evidence>
<feature type="binding site" evidence="9">
    <location>
        <position position="134"/>
    </location>
    <ligand>
        <name>ATP</name>
        <dbReference type="ChEBI" id="CHEBI:30616"/>
    </ligand>
</feature>
<keyword evidence="7 9" id="KW-0175">Coiled coil</keyword>
<evidence type="ECO:0000256" key="9">
    <source>
        <dbReference type="HAMAP-Rule" id="MF_00449"/>
    </source>
</evidence>
<keyword evidence="5 9" id="KW-0862">Zinc</keyword>
<dbReference type="SUPFAM" id="SSF52540">
    <property type="entry name" value="P-loop containing nucleoside triphosphate hydrolases"/>
    <property type="match status" value="2"/>
</dbReference>
<dbReference type="AlphaFoldDB" id="A0AAX4L3C8"/>
<dbReference type="GeneID" id="89336141"/>
<feature type="binding site" evidence="9">
    <location>
        <begin position="32"/>
        <end position="38"/>
    </location>
    <ligand>
        <name>ATP</name>
        <dbReference type="ChEBI" id="CHEBI:30616"/>
    </ligand>
</feature>
<evidence type="ECO:0000256" key="4">
    <source>
        <dbReference type="ARBA" id="ARBA00022801"/>
    </source>
</evidence>
<proteinExistence type="inferred from homology"/>
<keyword evidence="4 9" id="KW-0378">Hydrolase</keyword>